<evidence type="ECO:0008006" key="4">
    <source>
        <dbReference type="Google" id="ProtNLM"/>
    </source>
</evidence>
<dbReference type="AlphaFoldDB" id="A0A6C0HLW5"/>
<evidence type="ECO:0000313" key="3">
    <source>
        <dbReference type="EMBL" id="QHT81404.1"/>
    </source>
</evidence>
<reference evidence="3" key="1">
    <citation type="journal article" date="2020" name="Nature">
        <title>Giant virus diversity and host interactions through global metagenomics.</title>
        <authorList>
            <person name="Schulz F."/>
            <person name="Roux S."/>
            <person name="Paez-Espino D."/>
            <person name="Jungbluth S."/>
            <person name="Walsh D.A."/>
            <person name="Denef V.J."/>
            <person name="McMahon K.D."/>
            <person name="Konstantinidis K.T."/>
            <person name="Eloe-Fadrosh E.A."/>
            <person name="Kyrpides N.C."/>
            <person name="Woyke T."/>
        </authorList>
    </citation>
    <scope>NUCLEOTIDE SEQUENCE</scope>
    <source>
        <strain evidence="3">GVMAG-M-3300023184-13</strain>
    </source>
</reference>
<accession>A0A6C0HLW5</accession>
<dbReference type="GO" id="GO:0005975">
    <property type="term" value="P:carbohydrate metabolic process"/>
    <property type="evidence" value="ECO:0007669"/>
    <property type="project" value="InterPro"/>
</dbReference>
<dbReference type="PANTHER" id="PTHR11927">
    <property type="entry name" value="GALACTOSIDE 2-L-FUCOSYLTRANSFERASE"/>
    <property type="match status" value="1"/>
</dbReference>
<name>A0A6C0HLW5_9ZZZZ</name>
<dbReference type="InterPro" id="IPR002516">
    <property type="entry name" value="Glyco_trans_11"/>
</dbReference>
<dbReference type="GO" id="GO:0008107">
    <property type="term" value="F:galactoside 2-alpha-L-fucosyltransferase activity"/>
    <property type="evidence" value="ECO:0007669"/>
    <property type="project" value="InterPro"/>
</dbReference>
<dbReference type="GO" id="GO:0016020">
    <property type="term" value="C:membrane"/>
    <property type="evidence" value="ECO:0007669"/>
    <property type="project" value="InterPro"/>
</dbReference>
<proteinExistence type="predicted"/>
<protein>
    <recommendedName>
        <fullName evidence="4">Alpha-1,2-fucosyltransferase</fullName>
    </recommendedName>
</protein>
<dbReference type="PANTHER" id="PTHR11927:SF9">
    <property type="entry name" value="L-FUCOSYLTRANSFERASE"/>
    <property type="match status" value="1"/>
</dbReference>
<organism evidence="3">
    <name type="scientific">viral metagenome</name>
    <dbReference type="NCBI Taxonomy" id="1070528"/>
    <lineage>
        <taxon>unclassified sequences</taxon>
        <taxon>metagenomes</taxon>
        <taxon>organismal metagenomes</taxon>
    </lineage>
</organism>
<sequence length="317" mass="36626">MLKNKLTLKITPILTGGLGNQLFKIGCALNYAKKLNRTLYISKSHFIKNNHQSSEKTFDTLSKLFPWLEIGTDSIDYHNTYTYSEQSDHAFKFNDITKCIPESIIANNNNILLDGYFINPQYLDCYFCDAFTIKPNNDMSRYGTFANCYFIHIRLDDYVNNALYKIELAAYYTYCIKAIKTADNNAKFIICTNERGINLDNYIKQFPGWDGNCNDDSNSNNSNNSNSDKTKYEYIIQDINDDELDTLYIMSSCAGGICSNSTLSWMGSYLQKPNALRFMPYPWINFIYGFNHDNTIGIYPEWVCVYNTINNFEIKNL</sequence>
<keyword evidence="1" id="KW-0328">Glycosyltransferase</keyword>
<keyword evidence="2" id="KW-0808">Transferase</keyword>
<dbReference type="EMBL" id="MN739982">
    <property type="protein sequence ID" value="QHT81404.1"/>
    <property type="molecule type" value="Genomic_DNA"/>
</dbReference>
<evidence type="ECO:0000256" key="2">
    <source>
        <dbReference type="ARBA" id="ARBA00022679"/>
    </source>
</evidence>
<evidence type="ECO:0000256" key="1">
    <source>
        <dbReference type="ARBA" id="ARBA00022676"/>
    </source>
</evidence>